<proteinExistence type="predicted"/>
<dbReference type="OrthoDB" id="8778965at2"/>
<feature type="domain" description="Ice-binding protein C-terminal" evidence="2">
    <location>
        <begin position="129"/>
        <end position="153"/>
    </location>
</feature>
<dbReference type="Pfam" id="PF07589">
    <property type="entry name" value="PEP-CTERM"/>
    <property type="match status" value="1"/>
</dbReference>
<accession>A0A4R6QIP7</accession>
<protein>
    <submittedName>
        <fullName evidence="3">Putative secreted protein with PEP-CTERM sorting signal</fullName>
    </submittedName>
</protein>
<dbReference type="Proteomes" id="UP000295361">
    <property type="component" value="Unassembled WGS sequence"/>
</dbReference>
<dbReference type="InterPro" id="IPR013424">
    <property type="entry name" value="Ice-binding_C"/>
</dbReference>
<dbReference type="InParanoid" id="A0A4R6QIP7"/>
<name>A0A4R6QIP7_9BURK</name>
<reference evidence="3 4" key="1">
    <citation type="submission" date="2019-03" db="EMBL/GenBank/DDBJ databases">
        <title>Genomic Encyclopedia of Type Strains, Phase IV (KMG-IV): sequencing the most valuable type-strain genomes for metagenomic binning, comparative biology and taxonomic classification.</title>
        <authorList>
            <person name="Goeker M."/>
        </authorList>
    </citation>
    <scope>NUCLEOTIDE SEQUENCE [LARGE SCALE GENOMIC DNA]</scope>
    <source>
        <strain evidence="3 4">DSM 16998</strain>
    </source>
</reference>
<evidence type="ECO:0000313" key="4">
    <source>
        <dbReference type="Proteomes" id="UP000295361"/>
    </source>
</evidence>
<keyword evidence="1" id="KW-0732">Signal</keyword>
<feature type="signal peptide" evidence="1">
    <location>
        <begin position="1"/>
        <end position="23"/>
    </location>
</feature>
<dbReference type="AlphaFoldDB" id="A0A4R6QIP7"/>
<feature type="chain" id="PRO_5020412107" evidence="1">
    <location>
        <begin position="24"/>
        <end position="155"/>
    </location>
</feature>
<dbReference type="NCBIfam" id="NF038126">
    <property type="entry name" value="PEP_CTERM_FxDxF"/>
    <property type="match status" value="1"/>
</dbReference>
<evidence type="ECO:0000313" key="3">
    <source>
        <dbReference type="EMBL" id="TDP63380.1"/>
    </source>
</evidence>
<evidence type="ECO:0000256" key="1">
    <source>
        <dbReference type="SAM" id="SignalP"/>
    </source>
</evidence>
<gene>
    <name evidence="3" type="ORF">DES47_105385</name>
</gene>
<keyword evidence="4" id="KW-1185">Reference proteome</keyword>
<dbReference type="NCBIfam" id="TIGR02595">
    <property type="entry name" value="PEP_CTERM"/>
    <property type="match status" value="1"/>
</dbReference>
<sequence>MNFKKIASLLALSAAFASSSALADDQTVNFAGLTAEFDSIGTVLAGGNDVITFNGLASGTYDFVLTLSGQYTTLTSLTLNNVVGTAYAGGKLLFAGVEGTGTTPFVLTLNGFTTANKPSLYSGELTVTAVPEPESYALMLAGLAAVGFVARRRKA</sequence>
<comment type="caution">
    <text evidence="3">The sequence shown here is derived from an EMBL/GenBank/DDBJ whole genome shotgun (WGS) entry which is preliminary data.</text>
</comment>
<dbReference type="EMBL" id="SNXS01000005">
    <property type="protein sequence ID" value="TDP63380.1"/>
    <property type="molecule type" value="Genomic_DNA"/>
</dbReference>
<organism evidence="3 4">
    <name type="scientific">Roseateles toxinivorans</name>
    <dbReference type="NCBI Taxonomy" id="270368"/>
    <lineage>
        <taxon>Bacteria</taxon>
        <taxon>Pseudomonadati</taxon>
        <taxon>Pseudomonadota</taxon>
        <taxon>Betaproteobacteria</taxon>
        <taxon>Burkholderiales</taxon>
        <taxon>Sphaerotilaceae</taxon>
        <taxon>Roseateles</taxon>
    </lineage>
</organism>
<dbReference type="RefSeq" id="WP_133702547.1">
    <property type="nucleotide sequence ID" value="NZ_SNXS01000005.1"/>
</dbReference>
<evidence type="ECO:0000259" key="2">
    <source>
        <dbReference type="Pfam" id="PF07589"/>
    </source>
</evidence>